<feature type="domain" description="Ribonuclease A-domain" evidence="2">
    <location>
        <begin position="31"/>
        <end position="130"/>
    </location>
</feature>
<evidence type="ECO:0000259" key="2">
    <source>
        <dbReference type="Pfam" id="PF00074"/>
    </source>
</evidence>
<feature type="signal peptide" evidence="1">
    <location>
        <begin position="1"/>
        <end position="25"/>
    </location>
</feature>
<sequence>MATPLKISRILLALLCILCRLLVHSKYASWREFMELHYLSPSREFKEYKCDILMREKEALKDKSSHTFIYTLWYKIGRICVYDNWNNRYRNTYIWALSAIKVLECHWEKYYNRYKESRSFNYIEFHCSMDGYVDSIEDLKLLETISN</sequence>
<keyword evidence="1" id="KW-0732">Signal</keyword>
<dbReference type="KEGG" id="csyr:103259250"/>
<organism evidence="3 4">
    <name type="scientific">Carlito syrichta</name>
    <name type="common">Philippine tarsier</name>
    <name type="synonym">Tarsius syrichta</name>
    <dbReference type="NCBI Taxonomy" id="1868482"/>
    <lineage>
        <taxon>Eukaryota</taxon>
        <taxon>Metazoa</taxon>
        <taxon>Chordata</taxon>
        <taxon>Craniata</taxon>
        <taxon>Vertebrata</taxon>
        <taxon>Euteleostomi</taxon>
        <taxon>Mammalia</taxon>
        <taxon>Eutheria</taxon>
        <taxon>Euarchontoglires</taxon>
        <taxon>Primates</taxon>
        <taxon>Haplorrhini</taxon>
        <taxon>Tarsiiformes</taxon>
        <taxon>Tarsiidae</taxon>
        <taxon>Carlito</taxon>
    </lineage>
</organism>
<name>A0A1U7TBA5_CARSF</name>
<dbReference type="AlphaFoldDB" id="A0A1U7TBA5"/>
<dbReference type="SUPFAM" id="SSF54076">
    <property type="entry name" value="RNase A-like"/>
    <property type="match status" value="1"/>
</dbReference>
<evidence type="ECO:0000313" key="4">
    <source>
        <dbReference type="RefSeq" id="XP_008055110.1"/>
    </source>
</evidence>
<proteinExistence type="predicted"/>
<dbReference type="InterPro" id="IPR023412">
    <property type="entry name" value="RNaseA_domain"/>
</dbReference>
<dbReference type="InterPro" id="IPR036816">
    <property type="entry name" value="RNaseA-like_dom_sf"/>
</dbReference>
<keyword evidence="3" id="KW-1185">Reference proteome</keyword>
<dbReference type="PANTHER" id="PTHR16788">
    <property type="entry name" value="EPIDIDYMAL SECRETORY PROTEIN E3 ALPHA"/>
    <property type="match status" value="1"/>
</dbReference>
<gene>
    <name evidence="4" type="primary">LOC103259250</name>
</gene>
<dbReference type="RefSeq" id="XP_008055110.1">
    <property type="nucleotide sequence ID" value="XM_008056919.1"/>
</dbReference>
<feature type="chain" id="PRO_5010585507" evidence="1">
    <location>
        <begin position="26"/>
        <end position="147"/>
    </location>
</feature>
<reference evidence="4" key="1">
    <citation type="submission" date="2025-08" db="UniProtKB">
        <authorList>
            <consortium name="RefSeq"/>
        </authorList>
    </citation>
    <scope>IDENTIFICATION</scope>
</reference>
<protein>
    <submittedName>
        <fullName evidence="4">Epididymal secretory protein E3-alpha</fullName>
    </submittedName>
</protein>
<dbReference type="Gene3D" id="3.10.130.10">
    <property type="entry name" value="Ribonuclease A-like domain"/>
    <property type="match status" value="1"/>
</dbReference>
<accession>A0A1U7TBA5</accession>
<dbReference type="OrthoDB" id="9443769at2759"/>
<evidence type="ECO:0000256" key="1">
    <source>
        <dbReference type="SAM" id="SignalP"/>
    </source>
</evidence>
<dbReference type="GeneID" id="103259250"/>
<dbReference type="Pfam" id="PF00074">
    <property type="entry name" value="RnaseA"/>
    <property type="match status" value="1"/>
</dbReference>
<dbReference type="Proteomes" id="UP000189704">
    <property type="component" value="Unplaced"/>
</dbReference>
<evidence type="ECO:0000313" key="3">
    <source>
        <dbReference type="Proteomes" id="UP000189704"/>
    </source>
</evidence>
<dbReference type="InterPro" id="IPR042402">
    <property type="entry name" value="EDDM3A/EDDM3B"/>
</dbReference>
<dbReference type="PANTHER" id="PTHR16788:SF4">
    <property type="entry name" value="EPIDIDYMAL SECRETORY PROTEIN E3-ALPHA"/>
    <property type="match status" value="1"/>
</dbReference>